<reference evidence="2 3" key="1">
    <citation type="journal article" date="2015" name="Genome Announc.">
        <title>Expanding the biotechnology potential of lactobacilli through comparative genomics of 213 strains and associated genera.</title>
        <authorList>
            <person name="Sun Z."/>
            <person name="Harris H.M."/>
            <person name="McCann A."/>
            <person name="Guo C."/>
            <person name="Argimon S."/>
            <person name="Zhang W."/>
            <person name="Yang X."/>
            <person name="Jeffery I.B."/>
            <person name="Cooney J.C."/>
            <person name="Kagawa T.F."/>
            <person name="Liu W."/>
            <person name="Song Y."/>
            <person name="Salvetti E."/>
            <person name="Wrobel A."/>
            <person name="Rasinkangas P."/>
            <person name="Parkhill J."/>
            <person name="Rea M.C."/>
            <person name="O'Sullivan O."/>
            <person name="Ritari J."/>
            <person name="Douillard F.P."/>
            <person name="Paul Ross R."/>
            <person name="Yang R."/>
            <person name="Briner A.E."/>
            <person name="Felis G.E."/>
            <person name="de Vos W.M."/>
            <person name="Barrangou R."/>
            <person name="Klaenhammer T.R."/>
            <person name="Caufield P.W."/>
            <person name="Cui Y."/>
            <person name="Zhang H."/>
            <person name="O'Toole P.W."/>
        </authorList>
    </citation>
    <scope>NUCLEOTIDE SEQUENCE [LARGE SCALE GENOMIC DNA]</scope>
    <source>
        <strain evidence="2 3">DSM 22698</strain>
    </source>
</reference>
<evidence type="ECO:0000313" key="2">
    <source>
        <dbReference type="EMBL" id="KRM87327.1"/>
    </source>
</evidence>
<organism evidence="2 3">
    <name type="scientific">Lacticaseibacillus thailandensis DSM 22698 = JCM 13996</name>
    <dbReference type="NCBI Taxonomy" id="1423810"/>
    <lineage>
        <taxon>Bacteria</taxon>
        <taxon>Bacillati</taxon>
        <taxon>Bacillota</taxon>
        <taxon>Bacilli</taxon>
        <taxon>Lactobacillales</taxon>
        <taxon>Lactobacillaceae</taxon>
        <taxon>Lacticaseibacillus</taxon>
    </lineage>
</organism>
<dbReference type="RefSeq" id="WP_054750198.1">
    <property type="nucleotide sequence ID" value="NZ_AYZK01000002.1"/>
</dbReference>
<evidence type="ECO:0000259" key="1">
    <source>
        <dbReference type="Pfam" id="PF05043"/>
    </source>
</evidence>
<feature type="domain" description="Mga helix-turn-helix" evidence="1">
    <location>
        <begin position="84"/>
        <end position="164"/>
    </location>
</feature>
<dbReference type="Gene3D" id="1.10.10.10">
    <property type="entry name" value="Winged helix-like DNA-binding domain superfamily/Winged helix DNA-binding domain"/>
    <property type="match status" value="1"/>
</dbReference>
<dbReference type="InterPro" id="IPR007737">
    <property type="entry name" value="Mga_HTH"/>
</dbReference>
<dbReference type="PATRIC" id="fig|1423810.4.peg.855"/>
<accession>A0A0R2C636</accession>
<proteinExistence type="predicted"/>
<evidence type="ECO:0000313" key="3">
    <source>
        <dbReference type="Proteomes" id="UP000051789"/>
    </source>
</evidence>
<keyword evidence="3" id="KW-1185">Reference proteome</keyword>
<sequence length="507" mass="58580">MLFEDAFLENADIQKLRMFRVLKTMDAFGFTITDLGNHLHISYQQSYNVFQELLNDLETITGRSGPAVKKNVLAGDNLPVTIDQYRLYLLQSSIQFQYLDYITQNRTANTDRFCQDHFISRSTLTRKTTLLRTLLENHGLKLSFTKPGITGAEPTIRQFLYIFYWLSFRGVEWPFTTVPKERIAERYAQIQEPGVNTVSHLHNLLMLAVNDLRINHGDALGAMPTLERLHGVIPLLDTKLISHQWYPRLSTRQLARENHFFVFQRLIEYNFTQDYRVWAPLYDATMRSDNIIHRYIDQLAIRLEQHQRPGAGLRFKDDPLLVTNMVRVALANLCGGACFPSITSLDDPEQDLYMHSKLYQMLLSAQPQIMQDLGVAGRFGDRAYQQIATQLCYLLAPHLADFEWHQLVNCRILLTNNDFNSRRLATFVGNMSFVHIMPETEAAQHPADLIITGVDDAKLFQQPGHTHPRVFVWSTDVSSSDFYRLFLTVEELMFNKLGVKFSAHQIL</sequence>
<name>A0A0R2C636_9LACO</name>
<dbReference type="EMBL" id="AYZK01000002">
    <property type="protein sequence ID" value="KRM87327.1"/>
    <property type="molecule type" value="Genomic_DNA"/>
</dbReference>
<dbReference type="AlphaFoldDB" id="A0A0R2C636"/>
<dbReference type="OrthoDB" id="2188960at2"/>
<dbReference type="Proteomes" id="UP000051789">
    <property type="component" value="Unassembled WGS sequence"/>
</dbReference>
<dbReference type="Pfam" id="PF05043">
    <property type="entry name" value="Mga"/>
    <property type="match status" value="1"/>
</dbReference>
<gene>
    <name evidence="2" type="ORF">FD19_GL000827</name>
</gene>
<comment type="caution">
    <text evidence="2">The sequence shown here is derived from an EMBL/GenBank/DDBJ whole genome shotgun (WGS) entry which is preliminary data.</text>
</comment>
<protein>
    <recommendedName>
        <fullName evidence="1">Mga helix-turn-helix domain-containing protein</fullName>
    </recommendedName>
</protein>
<dbReference type="STRING" id="1423810.FD19_GL000827"/>
<dbReference type="InterPro" id="IPR036388">
    <property type="entry name" value="WH-like_DNA-bd_sf"/>
</dbReference>